<dbReference type="InterPro" id="IPR058240">
    <property type="entry name" value="rSAM_sf"/>
</dbReference>
<evidence type="ECO:0000313" key="8">
    <source>
        <dbReference type="EMBL" id="MCA6068398.1"/>
    </source>
</evidence>
<evidence type="ECO:0000256" key="5">
    <source>
        <dbReference type="ARBA" id="ARBA00023004"/>
    </source>
</evidence>
<proteinExistence type="predicted"/>
<accession>A0ABS8A376</accession>
<keyword evidence="9" id="KW-1185">Reference proteome</keyword>
<dbReference type="RefSeq" id="WP_225689615.1">
    <property type="nucleotide sequence ID" value="NZ_JAERSE020000004.1"/>
</dbReference>
<dbReference type="Proteomes" id="UP000618240">
    <property type="component" value="Unassembled WGS sequence"/>
</dbReference>
<evidence type="ECO:0000313" key="9">
    <source>
        <dbReference type="Proteomes" id="UP000618240"/>
    </source>
</evidence>
<dbReference type="CDD" id="cd01335">
    <property type="entry name" value="Radical_SAM"/>
    <property type="match status" value="1"/>
</dbReference>
<reference evidence="8 9" key="1">
    <citation type="submission" date="2021-09" db="EMBL/GenBank/DDBJ databases">
        <title>Genome sequencing and assembly of Chryseobacterium sp. RG1.</title>
        <authorList>
            <person name="Chhetri G."/>
        </authorList>
    </citation>
    <scope>NUCLEOTIDE SEQUENCE [LARGE SCALE GENOMIC DNA]</scope>
    <source>
        <strain evidence="8 9">RG1</strain>
    </source>
</reference>
<gene>
    <name evidence="8" type="ORF">JI747_014500</name>
</gene>
<evidence type="ECO:0000259" key="7">
    <source>
        <dbReference type="Pfam" id="PF04055"/>
    </source>
</evidence>
<keyword evidence="2" id="KW-0004">4Fe-4S</keyword>
<feature type="domain" description="Radical SAM core" evidence="7">
    <location>
        <begin position="95"/>
        <end position="234"/>
    </location>
</feature>
<keyword evidence="6" id="KW-0411">Iron-sulfur</keyword>
<organism evidence="8 9">
    <name type="scientific">Chryseobacterium tagetis</name>
    <dbReference type="NCBI Taxonomy" id="2801334"/>
    <lineage>
        <taxon>Bacteria</taxon>
        <taxon>Pseudomonadati</taxon>
        <taxon>Bacteroidota</taxon>
        <taxon>Flavobacteriia</taxon>
        <taxon>Flavobacteriales</taxon>
        <taxon>Weeksellaceae</taxon>
        <taxon>Chryseobacterium group</taxon>
        <taxon>Chryseobacterium</taxon>
    </lineage>
</organism>
<dbReference type="PANTHER" id="PTHR43787:SF3">
    <property type="entry name" value="ARYLSULFATASE REGULATORY PROTEIN"/>
    <property type="match status" value="1"/>
</dbReference>
<dbReference type="InterPro" id="IPR013785">
    <property type="entry name" value="Aldolase_TIM"/>
</dbReference>
<keyword evidence="5" id="KW-0408">Iron</keyword>
<dbReference type="InterPro" id="IPR023885">
    <property type="entry name" value="4Fe4S-binding_SPASM_dom"/>
</dbReference>
<dbReference type="SUPFAM" id="SSF102114">
    <property type="entry name" value="Radical SAM enzymes"/>
    <property type="match status" value="1"/>
</dbReference>
<evidence type="ECO:0000256" key="3">
    <source>
        <dbReference type="ARBA" id="ARBA00022691"/>
    </source>
</evidence>
<keyword evidence="4" id="KW-0479">Metal-binding</keyword>
<keyword evidence="3" id="KW-0949">S-adenosyl-L-methionine</keyword>
<sequence>MKISKYHLSTDILDEYDLPDKQILFSTRTGSSLLVDSHIYQNLLAGNFSSINEELIATLKDNLIIVDKNEDEFHTVVTENDENRESVDVLSMTIQPSANCQLGCYYCAQNHTKDYASEDIIEKYIERILFFLNSGKKYKGINITWYGGEPLTGLKSIKNTTERLLKICEERDLWYSASMVTNGLSLKGKLFQELVTQYKVRDFQITLDGLAESHDKRRYTKNNNNPTFDLIFKNIVDCTKTEAYQNKLGGITVRINIDKTNHSFVDPLLEYFVEKGINQYIGVSFAPIVNWGGNDAGKDSLTNEDFAKKEIDWLLYCFDNKIKFSSLLPKRIHYACMVERDDSEVYDAFGNIYTCWEFPYTDNYGGDEHKIGNLNNDYSTFDNNATLRNWSDVIKSGKTWCKECSHLPVCGGGCPKSWYEDTPACPEFKFNYKEKLILDYYLRESAKNEEIHISK</sequence>
<dbReference type="SFLD" id="SFLDS00029">
    <property type="entry name" value="Radical_SAM"/>
    <property type="match status" value="1"/>
</dbReference>
<dbReference type="Gene3D" id="3.20.20.70">
    <property type="entry name" value="Aldolase class I"/>
    <property type="match status" value="1"/>
</dbReference>
<evidence type="ECO:0000256" key="6">
    <source>
        <dbReference type="ARBA" id="ARBA00023014"/>
    </source>
</evidence>
<dbReference type="PANTHER" id="PTHR43787">
    <property type="entry name" value="FEMO COFACTOR BIOSYNTHESIS PROTEIN NIFB-RELATED"/>
    <property type="match status" value="1"/>
</dbReference>
<dbReference type="Pfam" id="PF04055">
    <property type="entry name" value="Radical_SAM"/>
    <property type="match status" value="1"/>
</dbReference>
<protein>
    <submittedName>
        <fullName evidence="8">SPASM domain-containing protein</fullName>
    </submittedName>
</protein>
<dbReference type="SFLD" id="SFLDG01067">
    <property type="entry name" value="SPASM/twitch_domain_containing"/>
    <property type="match status" value="1"/>
</dbReference>
<evidence type="ECO:0000256" key="1">
    <source>
        <dbReference type="ARBA" id="ARBA00001966"/>
    </source>
</evidence>
<evidence type="ECO:0000256" key="4">
    <source>
        <dbReference type="ARBA" id="ARBA00022723"/>
    </source>
</evidence>
<dbReference type="EMBL" id="JAERSE020000004">
    <property type="protein sequence ID" value="MCA6068398.1"/>
    <property type="molecule type" value="Genomic_DNA"/>
</dbReference>
<name>A0ABS8A376_9FLAO</name>
<comment type="cofactor">
    <cofactor evidence="1">
        <name>[4Fe-4S] cluster</name>
        <dbReference type="ChEBI" id="CHEBI:49883"/>
    </cofactor>
</comment>
<evidence type="ECO:0000256" key="2">
    <source>
        <dbReference type="ARBA" id="ARBA00022485"/>
    </source>
</evidence>
<dbReference type="InterPro" id="IPR007197">
    <property type="entry name" value="rSAM"/>
</dbReference>
<comment type="caution">
    <text evidence="8">The sequence shown here is derived from an EMBL/GenBank/DDBJ whole genome shotgun (WGS) entry which is preliminary data.</text>
</comment>
<dbReference type="NCBIfam" id="TIGR04085">
    <property type="entry name" value="rSAM_more_4Fe4S"/>
    <property type="match status" value="1"/>
</dbReference>